<comment type="caution">
    <text evidence="1">The sequence shown here is derived from an EMBL/GenBank/DDBJ whole genome shotgun (WGS) entry which is preliminary data.</text>
</comment>
<evidence type="ECO:0000313" key="1">
    <source>
        <dbReference type="EMBL" id="CAG7825395.1"/>
    </source>
</evidence>
<dbReference type="EMBL" id="CAJVCH010536081">
    <property type="protein sequence ID" value="CAG7825395.1"/>
    <property type="molecule type" value="Genomic_DNA"/>
</dbReference>
<organism evidence="1 2">
    <name type="scientific">Allacma fusca</name>
    <dbReference type="NCBI Taxonomy" id="39272"/>
    <lineage>
        <taxon>Eukaryota</taxon>
        <taxon>Metazoa</taxon>
        <taxon>Ecdysozoa</taxon>
        <taxon>Arthropoda</taxon>
        <taxon>Hexapoda</taxon>
        <taxon>Collembola</taxon>
        <taxon>Symphypleona</taxon>
        <taxon>Sminthuridae</taxon>
        <taxon>Allacma</taxon>
    </lineage>
</organism>
<accession>A0A8J2LN35</accession>
<keyword evidence="2" id="KW-1185">Reference proteome</keyword>
<reference evidence="1" key="1">
    <citation type="submission" date="2021-06" db="EMBL/GenBank/DDBJ databases">
        <authorList>
            <person name="Hodson N. C."/>
            <person name="Mongue J. A."/>
            <person name="Jaron S. K."/>
        </authorList>
    </citation>
    <scope>NUCLEOTIDE SEQUENCE</scope>
</reference>
<proteinExistence type="predicted"/>
<evidence type="ECO:0000313" key="2">
    <source>
        <dbReference type="Proteomes" id="UP000708208"/>
    </source>
</evidence>
<sequence>MCPTNLGTTKLVFVTVVFVSVLWSSGYQGGYVSTLSVRFQPIQSFSQLATNNYKFILNNRSASIDNYSKGLFHSQGISMENVKKMPREYVPKLISETRSAYLEYEDSFYGILNVVLRPKNIDPVDFFCNSISKVFIDRMFIPSGFVLQKNSPFREVFNLKYGKSMKLLFTF</sequence>
<dbReference type="Proteomes" id="UP000708208">
    <property type="component" value="Unassembled WGS sequence"/>
</dbReference>
<feature type="non-terminal residue" evidence="1">
    <location>
        <position position="171"/>
    </location>
</feature>
<dbReference type="AlphaFoldDB" id="A0A8J2LN35"/>
<dbReference type="OrthoDB" id="10262646at2759"/>
<gene>
    <name evidence="1" type="ORF">AFUS01_LOCUS35506</name>
</gene>
<name>A0A8J2LN35_9HEXA</name>
<protein>
    <submittedName>
        <fullName evidence="1">Uncharacterized protein</fullName>
    </submittedName>
</protein>